<dbReference type="Gene3D" id="3.40.50.970">
    <property type="match status" value="2"/>
</dbReference>
<keyword evidence="4 8" id="KW-0560">Oxidoreductase</keyword>
<dbReference type="InterPro" id="IPR009014">
    <property type="entry name" value="Transketo_C/PFOR_II"/>
</dbReference>
<gene>
    <name evidence="13" type="ORF">AHIS1636_29780</name>
</gene>
<evidence type="ECO:0000256" key="8">
    <source>
        <dbReference type="PIRNR" id="PIRNR000156"/>
    </source>
</evidence>
<keyword evidence="14" id="KW-1185">Reference proteome</keyword>
<evidence type="ECO:0000259" key="11">
    <source>
        <dbReference type="Pfam" id="PF17831"/>
    </source>
</evidence>
<evidence type="ECO:0000256" key="1">
    <source>
        <dbReference type="ARBA" id="ARBA00001964"/>
    </source>
</evidence>
<proteinExistence type="predicted"/>
<dbReference type="InterPro" id="IPR051157">
    <property type="entry name" value="PDH/Transketolase"/>
</dbReference>
<dbReference type="InterPro" id="IPR005474">
    <property type="entry name" value="Transketolase_N"/>
</dbReference>
<evidence type="ECO:0000256" key="3">
    <source>
        <dbReference type="ARBA" id="ARBA00017172"/>
    </source>
</evidence>
<dbReference type="SUPFAM" id="SSF52518">
    <property type="entry name" value="Thiamin diphosphate-binding fold (THDP-binding)"/>
    <property type="match status" value="2"/>
</dbReference>
<dbReference type="PIRSF" id="PIRSF000156">
    <property type="entry name" value="Pyruvate_dh_E1"/>
    <property type="match status" value="1"/>
</dbReference>
<evidence type="ECO:0000256" key="2">
    <source>
        <dbReference type="ARBA" id="ARBA00012281"/>
    </source>
</evidence>
<feature type="domain" description="Transketolase-like C-terminal" evidence="12">
    <location>
        <begin position="735"/>
        <end position="868"/>
    </location>
</feature>
<dbReference type="InterPro" id="IPR035807">
    <property type="entry name" value="PDC_E1_N"/>
</dbReference>
<comment type="catalytic activity">
    <reaction evidence="7 8">
        <text>N(6)-[(R)-lipoyl]-L-lysyl-[protein] + pyruvate + H(+) = N(6)-[(R)-S(8)-acetyldihydrolipoyl]-L-lysyl-[protein] + CO2</text>
        <dbReference type="Rhea" id="RHEA:19189"/>
        <dbReference type="Rhea" id="RHEA-COMP:10474"/>
        <dbReference type="Rhea" id="RHEA-COMP:10478"/>
        <dbReference type="ChEBI" id="CHEBI:15361"/>
        <dbReference type="ChEBI" id="CHEBI:15378"/>
        <dbReference type="ChEBI" id="CHEBI:16526"/>
        <dbReference type="ChEBI" id="CHEBI:83099"/>
        <dbReference type="ChEBI" id="CHEBI:83111"/>
        <dbReference type="EC" id="1.2.4.1"/>
    </reaction>
</comment>
<comment type="cofactor">
    <cofactor evidence="1 8">
        <name>thiamine diphosphate</name>
        <dbReference type="ChEBI" id="CHEBI:58937"/>
    </cofactor>
</comment>
<evidence type="ECO:0000313" key="13">
    <source>
        <dbReference type="EMBL" id="GLB68536.1"/>
    </source>
</evidence>
<dbReference type="InterPro" id="IPR055152">
    <property type="entry name" value="Transketolase-like_C_2"/>
</dbReference>
<evidence type="ECO:0000259" key="10">
    <source>
        <dbReference type="Pfam" id="PF00456"/>
    </source>
</evidence>
<dbReference type="Pfam" id="PF00456">
    <property type="entry name" value="Transketolase_N"/>
    <property type="match status" value="1"/>
</dbReference>
<dbReference type="CDD" id="cd02017">
    <property type="entry name" value="TPP_E1_EcPDC_like"/>
    <property type="match status" value="1"/>
</dbReference>
<evidence type="ECO:0000256" key="7">
    <source>
        <dbReference type="ARBA" id="ARBA00051231"/>
    </source>
</evidence>
<dbReference type="NCBIfam" id="TIGR00759">
    <property type="entry name" value="aceE"/>
    <property type="match status" value="1"/>
</dbReference>
<feature type="region of interest" description="Disordered" evidence="9">
    <location>
        <begin position="1"/>
        <end position="26"/>
    </location>
</feature>
<dbReference type="Pfam" id="PF17831">
    <property type="entry name" value="PDH_E1_M"/>
    <property type="match status" value="1"/>
</dbReference>
<comment type="function">
    <text evidence="8">Component of the pyruvate dehydrogenase (PDH) complex, that catalyzes the overall conversion of pyruvate to acetyl-CoA and CO(2).</text>
</comment>
<keyword evidence="5 8" id="KW-0786">Thiamine pyrophosphate</keyword>
<feature type="domain" description="Pyruvate dehydrogenase E1 component middle" evidence="11">
    <location>
        <begin position="496"/>
        <end position="717"/>
    </location>
</feature>
<dbReference type="Pfam" id="PF22613">
    <property type="entry name" value="Transketolase_C_1"/>
    <property type="match status" value="1"/>
</dbReference>
<dbReference type="PANTHER" id="PTHR43825:SF3">
    <property type="entry name" value="PYRUVATE DEHYDROGENASE E1 COMPONENT"/>
    <property type="match status" value="1"/>
</dbReference>
<name>A0ABQ5MX13_9MICC</name>
<evidence type="ECO:0000256" key="9">
    <source>
        <dbReference type="SAM" id="MobiDB-lite"/>
    </source>
</evidence>
<sequence>MDVSAGEDTSHILSGLTSQLPDRDPEETAEWVESLDQLIQSQGTERAQFIMRSLLQRAGAQSVGVPMVTTTDYVNTIPVDQEPAFPGDEEIERRYRAWMRWNAAMLVHRAQRPEIGVGGHISTYAGAATLYEVGYNHFFRGKDHPGGGDQIFFQGHASPGMYARAFMEGRLSEEDLDGFRQEKSREGHALPSYPHPRNMPHFWEFPTVSMGIGPANAIYQAQVNRYLHNRGIKDTSDQHVWAFLGDGEMDEPDSRGFLQLAANEKLDNLTFVINCNLQRLDGPVRGNGKIIQELEAFFRGAGWNVIKVVWGREWDSLLGKDNDGALVDIMNSTLDGDYQTYKAESGGFVREHFFGKTPQTKDMVADMTDEQIWNLKRGGHDYHKVYAAYKAATEFKGKPTVILAQTVKGYGLGTHFEGRNATHQMKKLTLDDLKGFRDHLRIPISDEALEADPYRPPYYHPGPDAPEIKYMMERRAALGGAVPERRTKHTQLHLPEDKAYEVAKRGSGKQQAATTMAFVRLLKDLMRDKEFGNRVVPIIPDEARTFGMDSFFPTAKIYNPKGQNYLSVDRDLVLAYKESPQGQILHTGINEAGSTSALTAAGTSYATHGEPLIPIYIFYSMFGFQRSGDFFWAAADQMARGFVIGATAGRTTLTGEGLQHADGHSPLLASTNPAVVTYDPAYGYEIGHIMKSGLERMYGGNHPDPNVMYYLTVYNEPIVQPAEPEELDVEGLVKGIYLLAPAKIDGPRTQLLASGVSVPWALEAQQILAEDWNVSADVWSVTSWNELRREAVAAEEEAFLNPGQEARKPFVAQQLEGATGPIVAVTDYMKSVPDQIRQFLPNEFATLGADGFGFSDTRAAARRFFKIDSHSIVVRALQMLARRGEVDQNAPREAFERYKLTDVNAGTTGNAGGES</sequence>
<dbReference type="InterPro" id="IPR029061">
    <property type="entry name" value="THDP-binding"/>
</dbReference>
<dbReference type="PANTHER" id="PTHR43825">
    <property type="entry name" value="PYRUVATE DEHYDROGENASE E1 COMPONENT"/>
    <property type="match status" value="1"/>
</dbReference>
<accession>A0ABQ5MX13</accession>
<keyword evidence="6 8" id="KW-0670">Pyruvate</keyword>
<dbReference type="EC" id="1.2.4.1" evidence="2 8"/>
<evidence type="ECO:0000256" key="5">
    <source>
        <dbReference type="ARBA" id="ARBA00023052"/>
    </source>
</evidence>
<dbReference type="EMBL" id="BRVS01000018">
    <property type="protein sequence ID" value="GLB68536.1"/>
    <property type="molecule type" value="Genomic_DNA"/>
</dbReference>
<dbReference type="Proteomes" id="UP001209654">
    <property type="component" value="Unassembled WGS sequence"/>
</dbReference>
<reference evidence="13 14" key="1">
    <citation type="journal article" date="2023" name="Int. J. Syst. Evol. Microbiol.">
        <title>Arthrobacter mangrovi sp. nov., an actinobacterium isolated from the rhizosphere of a mangrove.</title>
        <authorList>
            <person name="Hamada M."/>
            <person name="Saitou S."/>
            <person name="Enomoto N."/>
            <person name="Nanri K."/>
            <person name="Hidaka K."/>
            <person name="Miura T."/>
            <person name="Tamura T."/>
        </authorList>
    </citation>
    <scope>NUCLEOTIDE SEQUENCE [LARGE SCALE GENOMIC DNA]</scope>
    <source>
        <strain evidence="13 14">NBRC 112813</strain>
    </source>
</reference>
<dbReference type="Gene3D" id="3.40.50.920">
    <property type="match status" value="1"/>
</dbReference>
<feature type="compositionally biased region" description="Polar residues" evidence="9">
    <location>
        <begin position="11"/>
        <end position="20"/>
    </location>
</feature>
<dbReference type="InterPro" id="IPR041621">
    <property type="entry name" value="PDH_E1_M"/>
</dbReference>
<evidence type="ECO:0000259" key="12">
    <source>
        <dbReference type="Pfam" id="PF22613"/>
    </source>
</evidence>
<organism evidence="13 14">
    <name type="scientific">Arthrobacter mangrovi</name>
    <dbReference type="NCBI Taxonomy" id="2966350"/>
    <lineage>
        <taxon>Bacteria</taxon>
        <taxon>Bacillati</taxon>
        <taxon>Actinomycetota</taxon>
        <taxon>Actinomycetes</taxon>
        <taxon>Micrococcales</taxon>
        <taxon>Micrococcaceae</taxon>
        <taxon>Arthrobacter</taxon>
    </lineage>
</organism>
<evidence type="ECO:0000256" key="6">
    <source>
        <dbReference type="ARBA" id="ARBA00023317"/>
    </source>
</evidence>
<evidence type="ECO:0000256" key="4">
    <source>
        <dbReference type="ARBA" id="ARBA00023002"/>
    </source>
</evidence>
<dbReference type="InterPro" id="IPR004660">
    <property type="entry name" value="PDH_E1"/>
</dbReference>
<dbReference type="SUPFAM" id="SSF52922">
    <property type="entry name" value="TK C-terminal domain-like"/>
    <property type="match status" value="1"/>
</dbReference>
<protein>
    <recommendedName>
        <fullName evidence="3 8">Pyruvate dehydrogenase E1 component</fullName>
        <ecNumber evidence="2 8">1.2.4.1</ecNumber>
    </recommendedName>
</protein>
<comment type="caution">
    <text evidence="13">The sequence shown here is derived from an EMBL/GenBank/DDBJ whole genome shotgun (WGS) entry which is preliminary data.</text>
</comment>
<evidence type="ECO:0000313" key="14">
    <source>
        <dbReference type="Proteomes" id="UP001209654"/>
    </source>
</evidence>
<feature type="domain" description="Transketolase N-terminal" evidence="10">
    <location>
        <begin position="151"/>
        <end position="312"/>
    </location>
</feature>